<feature type="domain" description="O-acyltransferase WSD1 C-terminal" evidence="13">
    <location>
        <begin position="312"/>
        <end position="460"/>
    </location>
</feature>
<dbReference type="GO" id="GO:0071731">
    <property type="term" value="P:response to nitric oxide"/>
    <property type="evidence" value="ECO:0007669"/>
    <property type="project" value="TreeGrafter"/>
</dbReference>
<evidence type="ECO:0000256" key="11">
    <source>
        <dbReference type="RuleBase" id="RU361241"/>
    </source>
</evidence>
<dbReference type="AlphaFoldDB" id="A0A1N7CFZ0"/>
<dbReference type="NCBIfam" id="TIGR02946">
    <property type="entry name" value="acyl_WS_DGAT"/>
    <property type="match status" value="1"/>
</dbReference>
<evidence type="ECO:0000256" key="1">
    <source>
        <dbReference type="ARBA" id="ARBA00004771"/>
    </source>
</evidence>
<keyword evidence="9 11" id="KW-0012">Acyltransferase</keyword>
<dbReference type="STRING" id="1344003.SAMN05445060_0108"/>
<dbReference type="GO" id="GO:0004144">
    <property type="term" value="F:diacylglycerol O-acyltransferase activity"/>
    <property type="evidence" value="ECO:0007669"/>
    <property type="project" value="UniProtKB-EC"/>
</dbReference>
<keyword evidence="7 11" id="KW-0319">Glycerol metabolism</keyword>
<evidence type="ECO:0000313" key="15">
    <source>
        <dbReference type="Proteomes" id="UP000186218"/>
    </source>
</evidence>
<dbReference type="OrthoDB" id="9810950at2"/>
<evidence type="ECO:0000256" key="8">
    <source>
        <dbReference type="ARBA" id="ARBA00023098"/>
    </source>
</evidence>
<dbReference type="GO" id="GO:0006071">
    <property type="term" value="P:glycerol metabolic process"/>
    <property type="evidence" value="ECO:0007669"/>
    <property type="project" value="UniProtKB-KW"/>
</dbReference>
<evidence type="ECO:0000259" key="13">
    <source>
        <dbReference type="Pfam" id="PF06974"/>
    </source>
</evidence>
<dbReference type="PANTHER" id="PTHR31650:SF1">
    <property type="entry name" value="WAX ESTER SYNTHASE_DIACYLGLYCEROL ACYLTRANSFERASE 4-RELATED"/>
    <property type="match status" value="1"/>
</dbReference>
<dbReference type="InterPro" id="IPR045034">
    <property type="entry name" value="O-acyltransferase_WSD1-like"/>
</dbReference>
<dbReference type="Pfam" id="PF03007">
    <property type="entry name" value="WS_DGAT_cat"/>
    <property type="match status" value="1"/>
</dbReference>
<evidence type="ECO:0000256" key="6">
    <source>
        <dbReference type="ARBA" id="ARBA00022679"/>
    </source>
</evidence>
<evidence type="ECO:0000259" key="12">
    <source>
        <dbReference type="Pfam" id="PF03007"/>
    </source>
</evidence>
<evidence type="ECO:0000256" key="10">
    <source>
        <dbReference type="ARBA" id="ARBA00048109"/>
    </source>
</evidence>
<dbReference type="Pfam" id="PF06974">
    <property type="entry name" value="WS_DGAT_C"/>
    <property type="match status" value="1"/>
</dbReference>
<comment type="pathway">
    <text evidence="2">Lipid metabolism.</text>
</comment>
<dbReference type="Gene3D" id="3.30.559.10">
    <property type="entry name" value="Chloramphenicol acetyltransferase-like domain"/>
    <property type="match status" value="1"/>
</dbReference>
<keyword evidence="5 11" id="KW-0444">Lipid biosynthesis</keyword>
<keyword evidence="6 11" id="KW-0808">Transferase</keyword>
<dbReference type="RefSeq" id="WP_076475589.1">
    <property type="nucleotide sequence ID" value="NZ_FTNT01000001.1"/>
</dbReference>
<dbReference type="InterPro" id="IPR009721">
    <property type="entry name" value="O-acyltransferase_WSD1_C"/>
</dbReference>
<dbReference type="GO" id="GO:0019432">
    <property type="term" value="P:triglyceride biosynthetic process"/>
    <property type="evidence" value="ECO:0007669"/>
    <property type="project" value="UniProtKB-UniPathway"/>
</dbReference>
<dbReference type="InterPro" id="IPR023213">
    <property type="entry name" value="CAT-like_dom_sf"/>
</dbReference>
<keyword evidence="8 11" id="KW-0443">Lipid metabolism</keyword>
<proteinExistence type="inferred from homology"/>
<keyword evidence="15" id="KW-1185">Reference proteome</keyword>
<organism evidence="14 15">
    <name type="scientific">Williamsia sterculiae</name>
    <dbReference type="NCBI Taxonomy" id="1344003"/>
    <lineage>
        <taxon>Bacteria</taxon>
        <taxon>Bacillati</taxon>
        <taxon>Actinomycetota</taxon>
        <taxon>Actinomycetes</taxon>
        <taxon>Mycobacteriales</taxon>
        <taxon>Nocardiaceae</taxon>
        <taxon>Williamsia</taxon>
    </lineage>
</organism>
<evidence type="ECO:0000256" key="3">
    <source>
        <dbReference type="ARBA" id="ARBA00009587"/>
    </source>
</evidence>
<sequence>MERLSGLDASFLYLESQAQLMHVVGIVEVDPSTIPGGYRFAAVRAEIGRRITAMPAFRRKLHDSLFNLDHPVWIEDREFDIERHVHQVALPAPGGERELTAFCAHMAGQPLDRGRPLWEIWVIEGRPDGRLAVMIRMHHASVDGVSGAELLTQLCSLTPEAPDLDADRQAMSAGGASLPTLALNGALNVVRRPISVAQLLPQTVEVPFRWLLRARRSAAMPMPFSAPRTSFNGTITPHREIAFTQVSMSDIKRIKDQFGVKVNDVVLAVCAGALRRYLDDRGELPDRPLVAMVPVSLHGEDDDGRLVTKGTNKVTGMFASLPTDIDDPVDRVFAVAERSKTAKDHHGSIEPNLLRAWSQLLPSNTVGALMRFYAAHNLAEHHPVIYNLVISNVPGPDFPLYFLGAEITGMYPLGPVFHGAGLNMTVFSAAGSLNVGLMACKELVEDPWHITRAVEADVKALVEACDS</sequence>
<dbReference type="GO" id="GO:0001666">
    <property type="term" value="P:response to hypoxia"/>
    <property type="evidence" value="ECO:0007669"/>
    <property type="project" value="TreeGrafter"/>
</dbReference>
<protein>
    <recommendedName>
        <fullName evidence="4 11">Diacylglycerol O-acyltransferase</fullName>
        <ecNumber evidence="4 11">2.3.1.20</ecNumber>
    </recommendedName>
</protein>
<evidence type="ECO:0000256" key="4">
    <source>
        <dbReference type="ARBA" id="ARBA00013244"/>
    </source>
</evidence>
<reference evidence="14 15" key="1">
    <citation type="submission" date="2017-01" db="EMBL/GenBank/DDBJ databases">
        <authorList>
            <person name="Mah S.A."/>
            <person name="Swanson W.J."/>
            <person name="Moy G.W."/>
            <person name="Vacquier V.D."/>
        </authorList>
    </citation>
    <scope>NUCLEOTIDE SEQUENCE [LARGE SCALE GENOMIC DNA]</scope>
    <source>
        <strain evidence="14 15">CPCC 203464</strain>
    </source>
</reference>
<dbReference type="EC" id="2.3.1.20" evidence="4 11"/>
<comment type="similarity">
    <text evidence="3 11">Belongs to the long-chain O-acyltransferase family.</text>
</comment>
<dbReference type="EMBL" id="FTNT01000001">
    <property type="protein sequence ID" value="SIR62499.1"/>
    <property type="molecule type" value="Genomic_DNA"/>
</dbReference>
<feature type="domain" description="O-acyltransferase WSD1-like N-terminal" evidence="12">
    <location>
        <begin position="4"/>
        <end position="266"/>
    </location>
</feature>
<evidence type="ECO:0000313" key="14">
    <source>
        <dbReference type="EMBL" id="SIR62499.1"/>
    </source>
</evidence>
<evidence type="ECO:0000256" key="5">
    <source>
        <dbReference type="ARBA" id="ARBA00022516"/>
    </source>
</evidence>
<gene>
    <name evidence="14" type="ORF">SAMN05445060_0108</name>
</gene>
<name>A0A1N7CFZ0_9NOCA</name>
<comment type="catalytic activity">
    <reaction evidence="10 11">
        <text>an acyl-CoA + a 1,2-diacyl-sn-glycerol = a triacyl-sn-glycerol + CoA</text>
        <dbReference type="Rhea" id="RHEA:10868"/>
        <dbReference type="ChEBI" id="CHEBI:17815"/>
        <dbReference type="ChEBI" id="CHEBI:57287"/>
        <dbReference type="ChEBI" id="CHEBI:58342"/>
        <dbReference type="ChEBI" id="CHEBI:64615"/>
        <dbReference type="EC" id="2.3.1.20"/>
    </reaction>
</comment>
<dbReference type="UniPathway" id="UPA00282"/>
<dbReference type="InterPro" id="IPR014292">
    <property type="entry name" value="Acyl_transf_WS/DGAT"/>
</dbReference>
<evidence type="ECO:0000256" key="7">
    <source>
        <dbReference type="ARBA" id="ARBA00022798"/>
    </source>
</evidence>
<dbReference type="PANTHER" id="PTHR31650">
    <property type="entry name" value="O-ACYLTRANSFERASE (WSD1-LIKE) FAMILY PROTEIN"/>
    <property type="match status" value="1"/>
</dbReference>
<dbReference type="SUPFAM" id="SSF52777">
    <property type="entry name" value="CoA-dependent acyltransferases"/>
    <property type="match status" value="1"/>
</dbReference>
<dbReference type="Proteomes" id="UP000186218">
    <property type="component" value="Unassembled WGS sequence"/>
</dbReference>
<evidence type="ECO:0000256" key="2">
    <source>
        <dbReference type="ARBA" id="ARBA00005189"/>
    </source>
</evidence>
<accession>A0A1N7CFZ0</accession>
<dbReference type="GO" id="GO:0051701">
    <property type="term" value="P:biological process involved in interaction with host"/>
    <property type="evidence" value="ECO:0007669"/>
    <property type="project" value="TreeGrafter"/>
</dbReference>
<comment type="pathway">
    <text evidence="1 11">Glycerolipid metabolism; triacylglycerol biosynthesis.</text>
</comment>
<evidence type="ECO:0000256" key="9">
    <source>
        <dbReference type="ARBA" id="ARBA00023315"/>
    </source>
</evidence>
<dbReference type="InterPro" id="IPR004255">
    <property type="entry name" value="O-acyltransferase_WSD1_N"/>
</dbReference>
<dbReference type="GO" id="GO:0005886">
    <property type="term" value="C:plasma membrane"/>
    <property type="evidence" value="ECO:0007669"/>
    <property type="project" value="TreeGrafter"/>
</dbReference>